<evidence type="ECO:0000256" key="2">
    <source>
        <dbReference type="ARBA" id="ARBA00012438"/>
    </source>
</evidence>
<keyword evidence="4" id="KW-0808">Transferase</keyword>
<dbReference type="InterPro" id="IPR000014">
    <property type="entry name" value="PAS"/>
</dbReference>
<evidence type="ECO:0000256" key="7">
    <source>
        <dbReference type="ARBA" id="ARBA00022801"/>
    </source>
</evidence>
<dbReference type="SUPFAM" id="SSF47384">
    <property type="entry name" value="Homodimeric domain of signal transducing histidine kinase"/>
    <property type="match status" value="1"/>
</dbReference>
<dbReference type="SUPFAM" id="SSF55874">
    <property type="entry name" value="ATPase domain of HSP90 chaperone/DNA topoisomerase II/histidine kinase"/>
    <property type="match status" value="1"/>
</dbReference>
<feature type="domain" description="Histidine kinase" evidence="15">
    <location>
        <begin position="139"/>
        <end position="355"/>
    </location>
</feature>
<evidence type="ECO:0000256" key="4">
    <source>
        <dbReference type="ARBA" id="ARBA00022679"/>
    </source>
</evidence>
<dbReference type="InterPro" id="IPR036890">
    <property type="entry name" value="HATPase_C_sf"/>
</dbReference>
<dbReference type="PRINTS" id="PR00344">
    <property type="entry name" value="BCTRLSENSOR"/>
</dbReference>
<accession>A0ABT3P3Y3</accession>
<name>A0ABT3P3Y3_9ALTE</name>
<keyword evidence="7" id="KW-0378">Hydrolase</keyword>
<dbReference type="EMBL" id="JAPFRD010000005">
    <property type="protein sequence ID" value="MCW8107484.1"/>
    <property type="molecule type" value="Genomic_DNA"/>
</dbReference>
<comment type="function">
    <text evidence="11">Member of the two-component regulatory system NtrB/NtrC, which controls expression of the nitrogen-regulated (ntr) genes in response to nitrogen limitation. Under conditions of nitrogen limitation, NtrB autophosphorylates and transfers the phosphoryl group to NtrC. In the presence of nitrogen, acts as a phosphatase that dephosphorylates and inactivates NtrC.</text>
</comment>
<keyword evidence="6" id="KW-0418">Kinase</keyword>
<evidence type="ECO:0000256" key="11">
    <source>
        <dbReference type="ARBA" id="ARBA00037696"/>
    </source>
</evidence>
<evidence type="ECO:0000256" key="5">
    <source>
        <dbReference type="ARBA" id="ARBA00022741"/>
    </source>
</evidence>
<dbReference type="InterPro" id="IPR003661">
    <property type="entry name" value="HisK_dim/P_dom"/>
</dbReference>
<evidence type="ECO:0000259" key="15">
    <source>
        <dbReference type="PROSITE" id="PS50109"/>
    </source>
</evidence>
<sequence length="361" mass="40962">MQTPHFNHESLLNFMNTALVMVNRHLCIVFVNQAGEALFETGSKHLVGHPLADFFMPDSIDVNRLKAAMRRGEDFTENELELRFRDDRGVMADLTVTNVQFNEQSHLLFELRRIDRQSRISRENMQNAQHFAARELIRGLAHEIKNPLGGIRGAAQLLEKELNDNELCEFTQMIVEQSDRLRNLVDRLLGPNALPRLTWCNLHQALEKVRSLMKMDAEHAITIVRDYDPSIPDVRVDQEMIQQAVLNILKNSIQALSEAHTAAPQIKLITRIGRQLTIQGKRHPLVAKIHIIDNGPGIPNAIRDTLFYPMVSSKQSGSGLGLSIAQTLINHHGGRIDVESRVGHTAFTLYLPIDRKELTHE</sequence>
<keyword evidence="8" id="KW-0067">ATP-binding</keyword>
<dbReference type="SMART" id="SM00091">
    <property type="entry name" value="PAS"/>
    <property type="match status" value="1"/>
</dbReference>
<dbReference type="RefSeq" id="WP_265616193.1">
    <property type="nucleotide sequence ID" value="NZ_JAPFRD010000005.1"/>
</dbReference>
<dbReference type="PROSITE" id="PS50109">
    <property type="entry name" value="HIS_KIN"/>
    <property type="match status" value="1"/>
</dbReference>
<dbReference type="NCBIfam" id="NF008293">
    <property type="entry name" value="PRK11073.1"/>
    <property type="match status" value="1"/>
</dbReference>
<dbReference type="InterPro" id="IPR036097">
    <property type="entry name" value="HisK_dim/P_sf"/>
</dbReference>
<evidence type="ECO:0000256" key="8">
    <source>
        <dbReference type="ARBA" id="ARBA00022840"/>
    </source>
</evidence>
<dbReference type="Gene3D" id="1.10.287.130">
    <property type="match status" value="1"/>
</dbReference>
<dbReference type="SUPFAM" id="SSF55785">
    <property type="entry name" value="PYP-like sensor domain (PAS domain)"/>
    <property type="match status" value="1"/>
</dbReference>
<dbReference type="Pfam" id="PF00989">
    <property type="entry name" value="PAS"/>
    <property type="match status" value="1"/>
</dbReference>
<dbReference type="CDD" id="cd00082">
    <property type="entry name" value="HisKA"/>
    <property type="match status" value="1"/>
</dbReference>
<evidence type="ECO:0000256" key="1">
    <source>
        <dbReference type="ARBA" id="ARBA00000085"/>
    </source>
</evidence>
<evidence type="ECO:0000256" key="13">
    <source>
        <dbReference type="ARBA" id="ARBA00042313"/>
    </source>
</evidence>
<reference evidence="16" key="1">
    <citation type="submission" date="2022-11" db="EMBL/GenBank/DDBJ databases">
        <title>Alteromonas sp. nov., isolated from sea water of the Qingdao.</title>
        <authorList>
            <person name="Wang Q."/>
        </authorList>
    </citation>
    <scope>NUCLEOTIDE SEQUENCE</scope>
    <source>
        <strain evidence="16">ASW11-7</strain>
    </source>
</reference>
<organism evidence="16 17">
    <name type="scientific">Alteromonas aquimaris</name>
    <dbReference type="NCBI Taxonomy" id="2998417"/>
    <lineage>
        <taxon>Bacteria</taxon>
        <taxon>Pseudomonadati</taxon>
        <taxon>Pseudomonadota</taxon>
        <taxon>Gammaproteobacteria</taxon>
        <taxon>Alteromonadales</taxon>
        <taxon>Alteromonadaceae</taxon>
        <taxon>Alteromonas/Salinimonas group</taxon>
        <taxon>Alteromonas</taxon>
    </lineage>
</organism>
<evidence type="ECO:0000256" key="12">
    <source>
        <dbReference type="ARBA" id="ARBA00039567"/>
    </source>
</evidence>
<dbReference type="InterPro" id="IPR035965">
    <property type="entry name" value="PAS-like_dom_sf"/>
</dbReference>
<evidence type="ECO:0000256" key="10">
    <source>
        <dbReference type="ARBA" id="ARBA00023231"/>
    </source>
</evidence>
<dbReference type="Pfam" id="PF02518">
    <property type="entry name" value="HATPase_c"/>
    <property type="match status" value="1"/>
</dbReference>
<keyword evidence="5" id="KW-0547">Nucleotide-binding</keyword>
<dbReference type="SMART" id="SM00388">
    <property type="entry name" value="HisKA"/>
    <property type="match status" value="1"/>
</dbReference>
<dbReference type="EC" id="2.7.13.3" evidence="2"/>
<dbReference type="PANTHER" id="PTHR43065:SF16">
    <property type="entry name" value="SENSORY HISTIDINE KINASE_PHOSPHATASE NTRB"/>
    <property type="match status" value="1"/>
</dbReference>
<dbReference type="InterPro" id="IPR004358">
    <property type="entry name" value="Sig_transdc_His_kin-like_C"/>
</dbReference>
<keyword evidence="17" id="KW-1185">Reference proteome</keyword>
<dbReference type="CDD" id="cd00130">
    <property type="entry name" value="PAS"/>
    <property type="match status" value="1"/>
</dbReference>
<proteinExistence type="predicted"/>
<evidence type="ECO:0000256" key="14">
    <source>
        <dbReference type="ARBA" id="ARBA00043094"/>
    </source>
</evidence>
<dbReference type="InterPro" id="IPR003594">
    <property type="entry name" value="HATPase_dom"/>
</dbReference>
<gene>
    <name evidence="16" type="primary">glnL</name>
    <name evidence="16" type="ORF">OPS25_03070</name>
</gene>
<dbReference type="Gene3D" id="3.30.450.20">
    <property type="entry name" value="PAS domain"/>
    <property type="match status" value="1"/>
</dbReference>
<protein>
    <recommendedName>
        <fullName evidence="12">Sensory histidine kinase/phosphatase NtrB</fullName>
        <ecNumber evidence="2">2.7.13.3</ecNumber>
    </recommendedName>
    <alternativeName>
        <fullName evidence="13">Nitrogen regulation protein NR(II)</fullName>
    </alternativeName>
    <alternativeName>
        <fullName evidence="14">Nitrogen regulator II</fullName>
    </alternativeName>
</protein>
<dbReference type="Pfam" id="PF00512">
    <property type="entry name" value="HisKA"/>
    <property type="match status" value="1"/>
</dbReference>
<dbReference type="PANTHER" id="PTHR43065">
    <property type="entry name" value="SENSOR HISTIDINE KINASE"/>
    <property type="match status" value="1"/>
</dbReference>
<keyword evidence="9" id="KW-0902">Two-component regulatory system</keyword>
<dbReference type="InterPro" id="IPR005467">
    <property type="entry name" value="His_kinase_dom"/>
</dbReference>
<keyword evidence="10" id="KW-0535">Nitrogen fixation</keyword>
<evidence type="ECO:0000256" key="3">
    <source>
        <dbReference type="ARBA" id="ARBA00022553"/>
    </source>
</evidence>
<evidence type="ECO:0000256" key="6">
    <source>
        <dbReference type="ARBA" id="ARBA00022777"/>
    </source>
</evidence>
<evidence type="ECO:0000313" key="16">
    <source>
        <dbReference type="EMBL" id="MCW8107484.1"/>
    </source>
</evidence>
<dbReference type="SMART" id="SM00387">
    <property type="entry name" value="HATPase_c"/>
    <property type="match status" value="1"/>
</dbReference>
<keyword evidence="3" id="KW-0597">Phosphoprotein</keyword>
<evidence type="ECO:0000313" key="17">
    <source>
        <dbReference type="Proteomes" id="UP001142810"/>
    </source>
</evidence>
<comment type="caution">
    <text evidence="16">The sequence shown here is derived from an EMBL/GenBank/DDBJ whole genome shotgun (WGS) entry which is preliminary data.</text>
</comment>
<dbReference type="Proteomes" id="UP001142810">
    <property type="component" value="Unassembled WGS sequence"/>
</dbReference>
<comment type="catalytic activity">
    <reaction evidence="1">
        <text>ATP + protein L-histidine = ADP + protein N-phospho-L-histidine.</text>
        <dbReference type="EC" id="2.7.13.3"/>
    </reaction>
</comment>
<dbReference type="InterPro" id="IPR013767">
    <property type="entry name" value="PAS_fold"/>
</dbReference>
<dbReference type="Gene3D" id="3.30.565.10">
    <property type="entry name" value="Histidine kinase-like ATPase, C-terminal domain"/>
    <property type="match status" value="1"/>
</dbReference>
<evidence type="ECO:0000256" key="9">
    <source>
        <dbReference type="ARBA" id="ARBA00023012"/>
    </source>
</evidence>